<dbReference type="InterPro" id="IPR043128">
    <property type="entry name" value="Rev_trsase/Diguanyl_cyclase"/>
</dbReference>
<evidence type="ECO:0000259" key="5">
    <source>
        <dbReference type="PROSITE" id="PS50994"/>
    </source>
</evidence>
<dbReference type="SUPFAM" id="SSF53098">
    <property type="entry name" value="Ribonuclease H-like"/>
    <property type="match status" value="1"/>
</dbReference>
<protein>
    <recommendedName>
        <fullName evidence="3">Gypsy retrotransposon integrase-like protein 1</fullName>
        <ecNumber evidence="2">3.1.26.4</ecNumber>
    </recommendedName>
</protein>
<dbReference type="InterPro" id="IPR043502">
    <property type="entry name" value="DNA/RNA_pol_sf"/>
</dbReference>
<evidence type="ECO:0000313" key="7">
    <source>
        <dbReference type="Proteomes" id="UP001558613"/>
    </source>
</evidence>
<dbReference type="Proteomes" id="UP001558613">
    <property type="component" value="Unassembled WGS sequence"/>
</dbReference>
<dbReference type="InterPro" id="IPR050951">
    <property type="entry name" value="Retrovirus_Pol_polyprotein"/>
</dbReference>
<evidence type="ECO:0000313" key="6">
    <source>
        <dbReference type="EMBL" id="KAL1277366.1"/>
    </source>
</evidence>
<dbReference type="InterPro" id="IPR001584">
    <property type="entry name" value="Integrase_cat-core"/>
</dbReference>
<dbReference type="EMBL" id="JAYMGO010000003">
    <property type="protein sequence ID" value="KAL1277366.1"/>
    <property type="molecule type" value="Genomic_DNA"/>
</dbReference>
<dbReference type="Pfam" id="PF17919">
    <property type="entry name" value="RT_RNaseH_2"/>
    <property type="match status" value="1"/>
</dbReference>
<dbReference type="InterPro" id="IPR041588">
    <property type="entry name" value="Integrase_H2C2"/>
</dbReference>
<dbReference type="InterPro" id="IPR041577">
    <property type="entry name" value="RT_RNaseH_2"/>
</dbReference>
<dbReference type="PANTHER" id="PTHR37984:SF15">
    <property type="entry name" value="INTEGRASE CATALYTIC DOMAIN-CONTAINING PROTEIN"/>
    <property type="match status" value="1"/>
</dbReference>
<dbReference type="CDD" id="cd09274">
    <property type="entry name" value="RNase_HI_RT_Ty3"/>
    <property type="match status" value="1"/>
</dbReference>
<dbReference type="Pfam" id="PF17921">
    <property type="entry name" value="Integrase_H2C2"/>
    <property type="match status" value="1"/>
</dbReference>
<dbReference type="Gene3D" id="3.30.70.270">
    <property type="match status" value="2"/>
</dbReference>
<dbReference type="InterPro" id="IPR000477">
    <property type="entry name" value="RT_dom"/>
</dbReference>
<dbReference type="PROSITE" id="PS50878">
    <property type="entry name" value="RT_POL"/>
    <property type="match status" value="1"/>
</dbReference>
<dbReference type="EC" id="3.1.26.4" evidence="2"/>
<comment type="similarity">
    <text evidence="1">Belongs to the beta type-B retroviral polymerase family. HERV class-II K(HML-2) pol subfamily.</text>
</comment>
<comment type="caution">
    <text evidence="6">The sequence shown here is derived from an EMBL/GenBank/DDBJ whole genome shotgun (WGS) entry which is preliminary data.</text>
</comment>
<reference evidence="6 7" key="1">
    <citation type="submission" date="2023-09" db="EMBL/GenBank/DDBJ databases">
        <authorList>
            <person name="Wang M."/>
        </authorList>
    </citation>
    <scope>NUCLEOTIDE SEQUENCE [LARGE SCALE GENOMIC DNA]</scope>
    <source>
        <strain evidence="6">GT-2023</strain>
        <tissue evidence="6">Liver</tissue>
    </source>
</reference>
<dbReference type="CDD" id="cd01647">
    <property type="entry name" value="RT_LTR"/>
    <property type="match status" value="1"/>
</dbReference>
<dbReference type="Gene3D" id="3.10.20.370">
    <property type="match status" value="1"/>
</dbReference>
<feature type="domain" description="Integrase catalytic" evidence="5">
    <location>
        <begin position="1059"/>
        <end position="1104"/>
    </location>
</feature>
<dbReference type="InterPro" id="IPR012337">
    <property type="entry name" value="RNaseH-like_sf"/>
</dbReference>
<organism evidence="6 7">
    <name type="scientific">Cirrhinus molitorella</name>
    <name type="common">mud carp</name>
    <dbReference type="NCBI Taxonomy" id="172907"/>
    <lineage>
        <taxon>Eukaryota</taxon>
        <taxon>Metazoa</taxon>
        <taxon>Chordata</taxon>
        <taxon>Craniata</taxon>
        <taxon>Vertebrata</taxon>
        <taxon>Euteleostomi</taxon>
        <taxon>Actinopterygii</taxon>
        <taxon>Neopterygii</taxon>
        <taxon>Teleostei</taxon>
        <taxon>Ostariophysi</taxon>
        <taxon>Cypriniformes</taxon>
        <taxon>Cyprinidae</taxon>
        <taxon>Labeoninae</taxon>
        <taxon>Labeonini</taxon>
        <taxon>Cirrhinus</taxon>
    </lineage>
</organism>
<evidence type="ECO:0000259" key="4">
    <source>
        <dbReference type="PROSITE" id="PS50878"/>
    </source>
</evidence>
<accession>A0ABR3NKQ5</accession>
<dbReference type="Pfam" id="PF00078">
    <property type="entry name" value="RVT_1"/>
    <property type="match status" value="1"/>
</dbReference>
<dbReference type="SUPFAM" id="SSF56672">
    <property type="entry name" value="DNA/RNA polymerases"/>
    <property type="match status" value="1"/>
</dbReference>
<evidence type="ECO:0000256" key="1">
    <source>
        <dbReference type="ARBA" id="ARBA00010879"/>
    </source>
</evidence>
<dbReference type="PROSITE" id="PS50994">
    <property type="entry name" value="INTEGRASE"/>
    <property type="match status" value="1"/>
</dbReference>
<dbReference type="PANTHER" id="PTHR37984">
    <property type="entry name" value="PROTEIN CBG26694"/>
    <property type="match status" value="1"/>
</dbReference>
<feature type="domain" description="Reverse transcriptase" evidence="4">
    <location>
        <begin position="351"/>
        <end position="530"/>
    </location>
</feature>
<evidence type="ECO:0000256" key="2">
    <source>
        <dbReference type="ARBA" id="ARBA00012180"/>
    </source>
</evidence>
<dbReference type="Gene3D" id="1.10.340.70">
    <property type="match status" value="1"/>
</dbReference>
<dbReference type="InterPro" id="IPR036397">
    <property type="entry name" value="RNaseH_sf"/>
</dbReference>
<sequence length="1454" mass="163905">MLDSGSMATTLSAAVVPQLREAGVLDQELVPPSDIILVGCGGKQTCPVGMCDLKLEVYGLCFSVPVLIVSGQIDQLIVGTNVLKPLIREMKSNDGFWRVLDKPDQSIQSEDCQFLRMLSSIERWRGSNIPDKVGTLKSKSAVVLQPMSEHLVWGRLPPGLKLSVGSTVVIEPSTSRCVHRNVLVGRVISPLWGDGWLPVKMINPTNSEIVLRRNAKLADIYPCIALEDFDQVPEQKVFQNVAMSSGNSCGSLSAKSSVSGVRQFSDLQLDELGLKDLNVNDCEVSPFWRSRLVDLIKKYECVFSRHSLDCGEAKGFCHRIRLTDDRPFRLPYRRLSPAHYHKLKQTLDEMEQKEIIRKSSSEFASPLVLVWKKNGDLRLCTDFRWLNARTVKDAHPLPHQADVLAALGGNALFSTMDLTSGYYNIPLHEEDKKYTAFSSPLGLHEYNRLPQGLWNSPASFMRMMLTIFGDQNFMSLLCYLDDLLVFGKNEEESLQRLEMVFQRLKEHNLKLSPSKCRFLRRSVKFLGHIVSQEGVASDPMKVEAITNVSEADLMEADGITPSVGKIRSFLGMVIYYQHFIENCSMIAKPLFQLTTGQKRPRKGKGVGKRCGGVRKLTPDDWTDVCRVAFENLKAALVKQVLLAHPDFSRPFILSVDASTSGLGVVLSQVQEGHAAARPIVFASKSLNHAQSKYPAHRLEFLAMKWAICDKFSHWLRGHRFTVWTDNNPLKYILTKPKLDACEQRWVAKLAPFEFDIQYIPGSKNVVADALSREPFAASRIQHRLTRTPYEILRHEAEMLEVEQVQGMFHLSCERTEEEVERMSESQKCPEVTNLVQCFAGGKVSCEEMSAVLRSHRHWEEAAAARAVAYVQHLRGMEDDVQLPLTKFTHAELLDKQCQDPVISRVRFFVERGRRPSRREKGIESKETVRTLRHWGKFTIKLGILYRVSKNPTTKKKIFQYIVPAALRGLVLYGVHDDAGHQGQHRTLWLARQRFYWNTMDNDTKLYVSQCKRCVLSKTPEPEARAPLVSITTTAPLELVCIDFWTAENVNNISRCVARIHSDKGANFESSLIAEMLQLSGVAKSHTTPYHPMGNGQTERFNRTLGGMIRHETTGYPPFFLMFGRTPRLPVDVLFESVILDGGTVDVSKYVQSLGKDLREAMSLAQQNARHQQNKQAEHYNLKCKGHSLELGDRVLLANKGEKGKRKLADRWESTVYIVVSKNCSLNTYKIRHPVTGRVKTVHRNLLMPVNFLPLPAWDDSVISECDLSSNCDSSHTDCQEDDSADRTSQWIADLDEVAGMGTGELENVTDSVEHEICDDEVGQHTKQDDVMECQDNSGSMSNASVSLCQTSNDEIPPVLDVQNDETVSEIVMAVSDHACDVSEDKPVGAPQREDSCHVVTESHEQQRTRKRCHASYVVRKRKGRADAISWRPLSFTDCHGVKRHDYTKRLPFSG</sequence>
<proteinExistence type="inferred from homology"/>
<evidence type="ECO:0000256" key="3">
    <source>
        <dbReference type="ARBA" id="ARBA00039658"/>
    </source>
</evidence>
<name>A0ABR3NKQ5_9TELE</name>
<dbReference type="Gene3D" id="3.30.420.10">
    <property type="entry name" value="Ribonuclease H-like superfamily/Ribonuclease H"/>
    <property type="match status" value="1"/>
</dbReference>
<dbReference type="Gene3D" id="3.10.10.10">
    <property type="entry name" value="HIV Type 1 Reverse Transcriptase, subunit A, domain 1"/>
    <property type="match status" value="1"/>
</dbReference>
<gene>
    <name evidence="6" type="ORF">QQF64_024039</name>
</gene>
<keyword evidence="7" id="KW-1185">Reference proteome</keyword>